<sequence length="69" mass="7756">MPVISSFILPLLSSSCKHRSLAIVFVLLPSMFCMWKGHFMHSHITSKVGFCIFSGIVKKGILSTIPYVW</sequence>
<dbReference type="AlphaFoldDB" id="L7LVL5"/>
<reference evidence="1" key="2">
    <citation type="journal article" date="2015" name="J. Proteomics">
        <title>Sexual differences in the sialomes of the zebra tick, Rhipicephalus pulchellus.</title>
        <authorList>
            <person name="Tan A.W."/>
            <person name="Francischetti I.M."/>
            <person name="Slovak M."/>
            <person name="Kini R.M."/>
            <person name="Ribeiro J.M."/>
        </authorList>
    </citation>
    <scope>NUCLEOTIDE SEQUENCE</scope>
    <source>
        <tissue evidence="1">Salivary gland</tissue>
    </source>
</reference>
<name>L7LVL5_RHIPC</name>
<dbReference type="EMBL" id="GACK01009184">
    <property type="protein sequence ID" value="JAA55850.1"/>
    <property type="molecule type" value="mRNA"/>
</dbReference>
<proteinExistence type="evidence at transcript level"/>
<protein>
    <submittedName>
        <fullName evidence="1">Uncharacterized protein</fullName>
    </submittedName>
</protein>
<organism evidence="1">
    <name type="scientific">Rhipicephalus pulchellus</name>
    <name type="common">Yellow backed tick</name>
    <name type="synonym">Dermacentor pulchellus</name>
    <dbReference type="NCBI Taxonomy" id="72859"/>
    <lineage>
        <taxon>Eukaryota</taxon>
        <taxon>Metazoa</taxon>
        <taxon>Ecdysozoa</taxon>
        <taxon>Arthropoda</taxon>
        <taxon>Chelicerata</taxon>
        <taxon>Arachnida</taxon>
        <taxon>Acari</taxon>
        <taxon>Parasitiformes</taxon>
        <taxon>Ixodida</taxon>
        <taxon>Ixodoidea</taxon>
        <taxon>Ixodidae</taxon>
        <taxon>Rhipicephalinae</taxon>
        <taxon>Rhipicephalus</taxon>
        <taxon>Rhipicephalus</taxon>
    </lineage>
</organism>
<evidence type="ECO:0000313" key="1">
    <source>
        <dbReference type="EMBL" id="JAA55850.1"/>
    </source>
</evidence>
<accession>L7LVL5</accession>
<reference evidence="1" key="1">
    <citation type="submission" date="2012-11" db="EMBL/GenBank/DDBJ databases">
        <authorList>
            <person name="Lucero-Rivera Y.E."/>
            <person name="Tovar-Ramirez D."/>
        </authorList>
    </citation>
    <scope>NUCLEOTIDE SEQUENCE</scope>
    <source>
        <tissue evidence="1">Salivary gland</tissue>
    </source>
</reference>